<dbReference type="Proteomes" id="UP000001514">
    <property type="component" value="Unassembled WGS sequence"/>
</dbReference>
<feature type="compositionally biased region" description="Basic and acidic residues" evidence="2">
    <location>
        <begin position="559"/>
        <end position="573"/>
    </location>
</feature>
<dbReference type="Gene3D" id="1.25.40.10">
    <property type="entry name" value="Tetratricopeptide repeat domain"/>
    <property type="match status" value="3"/>
</dbReference>
<dbReference type="eggNOG" id="ENOG502SEK6">
    <property type="taxonomic scope" value="Eukaryota"/>
</dbReference>
<name>D8T6J8_SELML</name>
<dbReference type="InterPro" id="IPR024983">
    <property type="entry name" value="CHAT_dom"/>
</dbReference>
<keyword evidence="5" id="KW-1185">Reference proteome</keyword>
<accession>D8T6J8</accession>
<dbReference type="HOGENOM" id="CLU_251548_0_0_1"/>
<reference evidence="4 5" key="1">
    <citation type="journal article" date="2011" name="Science">
        <title>The Selaginella genome identifies genetic changes associated with the evolution of vascular plants.</title>
        <authorList>
            <person name="Banks J.A."/>
            <person name="Nishiyama T."/>
            <person name="Hasebe M."/>
            <person name="Bowman J.L."/>
            <person name="Gribskov M."/>
            <person name="dePamphilis C."/>
            <person name="Albert V.A."/>
            <person name="Aono N."/>
            <person name="Aoyama T."/>
            <person name="Ambrose B.A."/>
            <person name="Ashton N.W."/>
            <person name="Axtell M.J."/>
            <person name="Barker E."/>
            <person name="Barker M.S."/>
            <person name="Bennetzen J.L."/>
            <person name="Bonawitz N.D."/>
            <person name="Chapple C."/>
            <person name="Cheng C."/>
            <person name="Correa L.G."/>
            <person name="Dacre M."/>
            <person name="DeBarry J."/>
            <person name="Dreyer I."/>
            <person name="Elias M."/>
            <person name="Engstrom E.M."/>
            <person name="Estelle M."/>
            <person name="Feng L."/>
            <person name="Finet C."/>
            <person name="Floyd S.K."/>
            <person name="Frommer W.B."/>
            <person name="Fujita T."/>
            <person name="Gramzow L."/>
            <person name="Gutensohn M."/>
            <person name="Harholt J."/>
            <person name="Hattori M."/>
            <person name="Heyl A."/>
            <person name="Hirai T."/>
            <person name="Hiwatashi Y."/>
            <person name="Ishikawa M."/>
            <person name="Iwata M."/>
            <person name="Karol K.G."/>
            <person name="Koehler B."/>
            <person name="Kolukisaoglu U."/>
            <person name="Kubo M."/>
            <person name="Kurata T."/>
            <person name="Lalonde S."/>
            <person name="Li K."/>
            <person name="Li Y."/>
            <person name="Litt A."/>
            <person name="Lyons E."/>
            <person name="Manning G."/>
            <person name="Maruyama T."/>
            <person name="Michael T.P."/>
            <person name="Mikami K."/>
            <person name="Miyazaki S."/>
            <person name="Morinaga S."/>
            <person name="Murata T."/>
            <person name="Mueller-Roeber B."/>
            <person name="Nelson D.R."/>
            <person name="Obara M."/>
            <person name="Oguri Y."/>
            <person name="Olmstead R.G."/>
            <person name="Onodera N."/>
            <person name="Petersen B.L."/>
            <person name="Pils B."/>
            <person name="Prigge M."/>
            <person name="Rensing S.A."/>
            <person name="Riano-Pachon D.M."/>
            <person name="Roberts A.W."/>
            <person name="Sato Y."/>
            <person name="Scheller H.V."/>
            <person name="Schulz B."/>
            <person name="Schulz C."/>
            <person name="Shakirov E.V."/>
            <person name="Shibagaki N."/>
            <person name="Shinohara N."/>
            <person name="Shippen D.E."/>
            <person name="Soerensen I."/>
            <person name="Sotooka R."/>
            <person name="Sugimoto N."/>
            <person name="Sugita M."/>
            <person name="Sumikawa N."/>
            <person name="Tanurdzic M."/>
            <person name="Theissen G."/>
            <person name="Ulvskov P."/>
            <person name="Wakazuki S."/>
            <person name="Weng J.K."/>
            <person name="Willats W.W."/>
            <person name="Wipf D."/>
            <person name="Wolf P.G."/>
            <person name="Yang L."/>
            <person name="Zimmer A.D."/>
            <person name="Zhu Q."/>
            <person name="Mitros T."/>
            <person name="Hellsten U."/>
            <person name="Loque D."/>
            <person name="Otillar R."/>
            <person name="Salamov A."/>
            <person name="Schmutz J."/>
            <person name="Shapiro H."/>
            <person name="Lindquist E."/>
            <person name="Lucas S."/>
            <person name="Rokhsar D."/>
            <person name="Grigoriev I.V."/>
        </authorList>
    </citation>
    <scope>NUCLEOTIDE SEQUENCE [LARGE SCALE GENOMIC DNA]</scope>
</reference>
<feature type="domain" description="CHAT" evidence="3">
    <location>
        <begin position="1147"/>
        <end position="1440"/>
    </location>
</feature>
<dbReference type="InterPro" id="IPR019734">
    <property type="entry name" value="TPR_rpt"/>
</dbReference>
<gene>
    <name evidence="4" type="ORF">SELMODRAFT_448335</name>
</gene>
<dbReference type="PANTHER" id="PTHR10098">
    <property type="entry name" value="RAPSYN-RELATED"/>
    <property type="match status" value="1"/>
</dbReference>
<dbReference type="InterPro" id="IPR011990">
    <property type="entry name" value="TPR-like_helical_dom_sf"/>
</dbReference>
<sequence length="1447" mass="158809">MDAHLGLVTNAISAVQAILKAREEIQAAPIKIVDLVEQVQNAGRLLSRVQGLLEQVSDPQTLESLLPPLQQLGQELNIAKIKVEEYKFKATGSTSVVSGIKTVLGYGVATRNRKVEDISKRIQNALVQLDQALGAEVFGKFFVTPASAAAAAGDSTPELISQLDKLSIESLDSEEFSVSVEIGGIEGSEFHPPEPGLEVKVQGDEENRVARDGGYELQSSSKLRFEIAVEDDGFFYIITYDPEEGAPLLYYPKVSSANNSLRCKFNRVFPDSSRHKHDPKSFRVEKSGLKRVGQQAVYFVLSQTKLHQDTPSRKLEIEEVQQELQDDSHQIYVRKFDFDILGMTLFSTDVQASARELQLGISLADEKLDQGSHMWSTLVAGGKCMLGQILYITKDYPSAVKYLKQGISLGDCRASSYYYLGRSYARVGALDEALEQLHRCIGLDGIEWLACIASSEVQQELKNYVEASRMAAEAAQRAHNAGSFADSSNYWAVAGSIEVLHTGDYKTAAAHLVSSMEAALLVEDPELQLSRLSDASPFLVDCIDTYKGSSLENLETETAEPRDHLETETAEPRIPHAQKVERSLKLKRAEAYAHMGMAQLVLLNLVDKACKCLHAGAELLLSEHGSSEDAQVRGVLFMLQYTLAGVRLEYGTPEEALGLYAQCKLLAPTPRLELKCDVHLAHCVKRQGHFREATQMLTRLLTNKQGLLAEERDVNAQLLFELGQSLLGTENTIQAVINLEAARRLWEEVADTSGCLQWCWCVLFQAYMLLQRFSDALDLAKLISSNLEKLAPGAEQLWYLINGGNFAFFEDHEFVRDKLTACLDTGSQEHDWLEKTSILLNLGNAYRQLGDSDAALEKYEEVFACISRLSIQEEALVQDTLACVHLNRSVVYRNQALEENQSRWIELSNKQLTEAQAAVTIYQQAGQAPSELGFAYLSQAAALINLKSYRDAEACLDRAEALTSGSELKTAKVMLVRAGLLEGKDELERAQVSAHKALLLLMEMQSRLRGLEHAWVTLLAGDMRKAFYFMQKLLIASNRQDGEEGGLLRFDRDDQYAIDCIREAVTSCPPGSAVVEYTCPTSTEDVLYIYVVQQEQCAVHVRQVDLKNFFSSKPNKRLGKRLDALVKRTRTAIAKDTAEVKVGLGILHELLIVPVQELLASCSSVIFAPHDVLSLVPFAALYDGNEFLVKNKAVGTVPSLRALGRCLIRQEEFAKRDRATAFVAGNPEPMGLGLPQLKGAAQEAGEVGQQLGVDAVIGSGMTKAQVMSNMSKASVVVLVTHGLLDRYFQHGALVMQAGSTASVAGMREAASSALVMQSAAASAEAAKCRTDEVITAKEIETLEVQAGLVVLSACHAGEGQVSSEGLLGLGRAVLQAGAVCVLVTLWKVNDAATPELVTGFFDELLRGRRNVHDALRAAMLRMLHLDMPVRIWAPMVAFGSPGLMLNW</sequence>
<protein>
    <recommendedName>
        <fullName evidence="3">CHAT domain-containing protein</fullName>
    </recommendedName>
</protein>
<dbReference type="Pfam" id="PF12770">
    <property type="entry name" value="CHAT"/>
    <property type="match status" value="1"/>
</dbReference>
<dbReference type="SMART" id="SM00028">
    <property type="entry name" value="TPR"/>
    <property type="match status" value="5"/>
</dbReference>
<proteinExistence type="predicted"/>
<dbReference type="InParanoid" id="D8T6J8"/>
<evidence type="ECO:0000313" key="4">
    <source>
        <dbReference type="EMBL" id="EFJ07738.1"/>
    </source>
</evidence>
<keyword evidence="1" id="KW-0802">TPR repeat</keyword>
<dbReference type="PROSITE" id="PS50005">
    <property type="entry name" value="TPR"/>
    <property type="match status" value="2"/>
</dbReference>
<dbReference type="PANTHER" id="PTHR10098:SF111">
    <property type="entry name" value="CHAT DOMAIN-CONTAINING PROTEIN"/>
    <property type="match status" value="1"/>
</dbReference>
<evidence type="ECO:0000313" key="5">
    <source>
        <dbReference type="Proteomes" id="UP000001514"/>
    </source>
</evidence>
<dbReference type="KEGG" id="smo:SELMODRAFT_448335"/>
<evidence type="ECO:0000256" key="2">
    <source>
        <dbReference type="SAM" id="MobiDB-lite"/>
    </source>
</evidence>
<evidence type="ECO:0000259" key="3">
    <source>
        <dbReference type="Pfam" id="PF12770"/>
    </source>
</evidence>
<dbReference type="EMBL" id="GL377681">
    <property type="protein sequence ID" value="EFJ07738.1"/>
    <property type="molecule type" value="Genomic_DNA"/>
</dbReference>
<dbReference type="Gramene" id="EFJ07738">
    <property type="protein sequence ID" value="EFJ07738"/>
    <property type="gene ID" value="SELMODRAFT_448335"/>
</dbReference>
<feature type="repeat" description="TPR" evidence="1">
    <location>
        <begin position="414"/>
        <end position="447"/>
    </location>
</feature>
<feature type="region of interest" description="Disordered" evidence="2">
    <location>
        <begin position="553"/>
        <end position="573"/>
    </location>
</feature>
<evidence type="ECO:0000256" key="1">
    <source>
        <dbReference type="PROSITE-ProRule" id="PRU00339"/>
    </source>
</evidence>
<dbReference type="Pfam" id="PF13176">
    <property type="entry name" value="TPR_7"/>
    <property type="match status" value="1"/>
</dbReference>
<dbReference type="SUPFAM" id="SSF48452">
    <property type="entry name" value="TPR-like"/>
    <property type="match status" value="2"/>
</dbReference>
<feature type="repeat" description="TPR" evidence="1">
    <location>
        <begin position="836"/>
        <end position="869"/>
    </location>
</feature>
<organism evidence="5">
    <name type="scientific">Selaginella moellendorffii</name>
    <name type="common">Spikemoss</name>
    <dbReference type="NCBI Taxonomy" id="88036"/>
    <lineage>
        <taxon>Eukaryota</taxon>
        <taxon>Viridiplantae</taxon>
        <taxon>Streptophyta</taxon>
        <taxon>Embryophyta</taxon>
        <taxon>Tracheophyta</taxon>
        <taxon>Lycopodiopsida</taxon>
        <taxon>Selaginellales</taxon>
        <taxon>Selaginellaceae</taxon>
        <taxon>Selaginella</taxon>
    </lineage>
</organism>